<feature type="domain" description="SET" evidence="2">
    <location>
        <begin position="303"/>
        <end position="433"/>
    </location>
</feature>
<feature type="region of interest" description="Disordered" evidence="1">
    <location>
        <begin position="281"/>
        <end position="306"/>
    </location>
</feature>
<dbReference type="Pfam" id="PF00856">
    <property type="entry name" value="SET"/>
    <property type="match status" value="1"/>
</dbReference>
<organism evidence="3 4">
    <name type="scientific">Strongylus vulgaris</name>
    <name type="common">Blood worm</name>
    <dbReference type="NCBI Taxonomy" id="40348"/>
    <lineage>
        <taxon>Eukaryota</taxon>
        <taxon>Metazoa</taxon>
        <taxon>Ecdysozoa</taxon>
        <taxon>Nematoda</taxon>
        <taxon>Chromadorea</taxon>
        <taxon>Rhabditida</taxon>
        <taxon>Rhabditina</taxon>
        <taxon>Rhabditomorpha</taxon>
        <taxon>Strongyloidea</taxon>
        <taxon>Strongylidae</taxon>
        <taxon>Strongylus</taxon>
    </lineage>
</organism>
<dbReference type="CDD" id="cd08161">
    <property type="entry name" value="SET"/>
    <property type="match status" value="1"/>
</dbReference>
<evidence type="ECO:0000313" key="3">
    <source>
        <dbReference type="EMBL" id="VDM79068.1"/>
    </source>
</evidence>
<reference evidence="3 4" key="1">
    <citation type="submission" date="2018-11" db="EMBL/GenBank/DDBJ databases">
        <authorList>
            <consortium name="Pathogen Informatics"/>
        </authorList>
    </citation>
    <scope>NUCLEOTIDE SEQUENCE [LARGE SCALE GENOMIC DNA]</scope>
</reference>
<feature type="compositionally biased region" description="Acidic residues" evidence="1">
    <location>
        <begin position="284"/>
        <end position="304"/>
    </location>
</feature>
<dbReference type="Gene3D" id="2.170.270.10">
    <property type="entry name" value="SET domain"/>
    <property type="match status" value="1"/>
</dbReference>
<sequence length="465" mass="52992">YGETISIDDAIFSYKILSDFFETLQRYVVPAETRAGFAKAISTFYKFVGANIDVAITTNLRSVVIQQAIERIETIAKNLRFEKKARESFRGVAPEATAMKKGELYCVARAVVQHKLVLQKLKSIYESFKANNSITMREYNYFIGALMCYIVQCNTARNECIYKMRVGSITPFEARTGLQLKEVAISYGKAQYWSRHQAARLQYEKFIKQSYKDYCGADADCAILAGHTQRTQLLHYNDDYTLSCASGYRKLERYVAAEERRHKKNVEHVRRMVKIVNFNRDMESEAENTTETEEVTSDSEEDDQLEQHAVSPEGQLGMGHVEEEEAVQQHLMEGQQSVAKLNDVTANLQLLNNRPYDGGLIDYHERSFHLAIFGHEPIFKDTVVLGRYINHSAVHPNLDGEVVSRGNGRMKTMLIFRATCDIKIGEQLLWNYTSNFGKERLKPCLCQLCEPAAQNGTTSTLRSLP</sequence>
<gene>
    <name evidence="3" type="ORF">SVUK_LOCUS14066</name>
</gene>
<keyword evidence="4" id="KW-1185">Reference proteome</keyword>
<evidence type="ECO:0000256" key="1">
    <source>
        <dbReference type="SAM" id="MobiDB-lite"/>
    </source>
</evidence>
<name>A0A3P7LIS2_STRVU</name>
<dbReference type="InterPro" id="IPR046341">
    <property type="entry name" value="SET_dom_sf"/>
</dbReference>
<dbReference type="PROSITE" id="PS50280">
    <property type="entry name" value="SET"/>
    <property type="match status" value="1"/>
</dbReference>
<dbReference type="SUPFAM" id="SSF82199">
    <property type="entry name" value="SET domain"/>
    <property type="match status" value="1"/>
</dbReference>
<dbReference type="EMBL" id="UYYB01103869">
    <property type="protein sequence ID" value="VDM79068.1"/>
    <property type="molecule type" value="Genomic_DNA"/>
</dbReference>
<dbReference type="Proteomes" id="UP000270094">
    <property type="component" value="Unassembled WGS sequence"/>
</dbReference>
<feature type="non-terminal residue" evidence="3">
    <location>
        <position position="1"/>
    </location>
</feature>
<evidence type="ECO:0000259" key="2">
    <source>
        <dbReference type="PROSITE" id="PS50280"/>
    </source>
</evidence>
<protein>
    <recommendedName>
        <fullName evidence="2">SET domain-containing protein</fullName>
    </recommendedName>
</protein>
<dbReference type="OrthoDB" id="5876627at2759"/>
<proteinExistence type="predicted"/>
<evidence type="ECO:0000313" key="4">
    <source>
        <dbReference type="Proteomes" id="UP000270094"/>
    </source>
</evidence>
<accession>A0A3P7LIS2</accession>
<dbReference type="InterPro" id="IPR001214">
    <property type="entry name" value="SET_dom"/>
</dbReference>
<dbReference type="AlphaFoldDB" id="A0A3P7LIS2"/>